<keyword evidence="3" id="KW-0804">Transcription</keyword>
<dbReference type="InterPro" id="IPR039420">
    <property type="entry name" value="WalR-like"/>
</dbReference>
<dbReference type="Gene3D" id="3.40.50.2300">
    <property type="match status" value="1"/>
</dbReference>
<dbReference type="SUPFAM" id="SSF52172">
    <property type="entry name" value="CheY-like"/>
    <property type="match status" value="1"/>
</dbReference>
<feature type="domain" description="OmpR/PhoB-type" evidence="7">
    <location>
        <begin position="137"/>
        <end position="235"/>
    </location>
</feature>
<name>A0ABX1SAP4_9PSEU</name>
<gene>
    <name evidence="8" type="ORF">HF526_09945</name>
</gene>
<dbReference type="InterPro" id="IPR011006">
    <property type="entry name" value="CheY-like_superfamily"/>
</dbReference>
<dbReference type="InterPro" id="IPR001789">
    <property type="entry name" value="Sig_transdc_resp-reg_receiver"/>
</dbReference>
<evidence type="ECO:0000259" key="6">
    <source>
        <dbReference type="PROSITE" id="PS50110"/>
    </source>
</evidence>
<feature type="modified residue" description="4-aspartylphosphate" evidence="4">
    <location>
        <position position="65"/>
    </location>
</feature>
<dbReference type="PROSITE" id="PS51755">
    <property type="entry name" value="OMPR_PHOB"/>
    <property type="match status" value="1"/>
</dbReference>
<dbReference type="InterPro" id="IPR036388">
    <property type="entry name" value="WH-like_DNA-bd_sf"/>
</dbReference>
<comment type="caution">
    <text evidence="8">The sequence shown here is derived from an EMBL/GenBank/DDBJ whole genome shotgun (WGS) entry which is preliminary data.</text>
</comment>
<evidence type="ECO:0000313" key="8">
    <source>
        <dbReference type="EMBL" id="NMH97632.1"/>
    </source>
</evidence>
<keyword evidence="1" id="KW-0805">Transcription regulation</keyword>
<dbReference type="SMART" id="SM00448">
    <property type="entry name" value="REC"/>
    <property type="match status" value="1"/>
</dbReference>
<evidence type="ECO:0000259" key="7">
    <source>
        <dbReference type="PROSITE" id="PS51755"/>
    </source>
</evidence>
<dbReference type="EMBL" id="JAAXLA010000014">
    <property type="protein sequence ID" value="NMH97632.1"/>
    <property type="molecule type" value="Genomic_DNA"/>
</dbReference>
<protein>
    <submittedName>
        <fullName evidence="8">Response regulator transcription factor</fullName>
    </submittedName>
</protein>
<dbReference type="Proteomes" id="UP000820669">
    <property type="component" value="Unassembled WGS sequence"/>
</dbReference>
<dbReference type="Gene3D" id="1.10.10.10">
    <property type="entry name" value="Winged helix-like DNA-binding domain superfamily/Winged helix DNA-binding domain"/>
    <property type="match status" value="1"/>
</dbReference>
<evidence type="ECO:0000256" key="5">
    <source>
        <dbReference type="PROSITE-ProRule" id="PRU01091"/>
    </source>
</evidence>
<dbReference type="PROSITE" id="PS50110">
    <property type="entry name" value="RESPONSE_REGULATORY"/>
    <property type="match status" value="1"/>
</dbReference>
<dbReference type="Pfam" id="PF00486">
    <property type="entry name" value="Trans_reg_C"/>
    <property type="match status" value="1"/>
</dbReference>
<dbReference type="PANTHER" id="PTHR48111:SF67">
    <property type="entry name" value="TRANSCRIPTIONAL REGULATORY PROTEIN TCTD"/>
    <property type="match status" value="1"/>
</dbReference>
<evidence type="ECO:0000256" key="4">
    <source>
        <dbReference type="PROSITE-ProRule" id="PRU00169"/>
    </source>
</evidence>
<evidence type="ECO:0000256" key="1">
    <source>
        <dbReference type="ARBA" id="ARBA00023015"/>
    </source>
</evidence>
<dbReference type="CDD" id="cd00383">
    <property type="entry name" value="trans_reg_C"/>
    <property type="match status" value="1"/>
</dbReference>
<keyword evidence="2 5" id="KW-0238">DNA-binding</keyword>
<feature type="DNA-binding region" description="OmpR/PhoB-type" evidence="5">
    <location>
        <begin position="137"/>
        <end position="235"/>
    </location>
</feature>
<reference evidence="8 9" key="1">
    <citation type="submission" date="2020-04" db="EMBL/GenBank/DDBJ databases">
        <authorList>
            <person name="Klaysubun C."/>
            <person name="Duangmal K."/>
            <person name="Lipun K."/>
        </authorList>
    </citation>
    <scope>NUCLEOTIDE SEQUENCE [LARGE SCALE GENOMIC DNA]</scope>
    <source>
        <strain evidence="8 9">K10HN5</strain>
    </source>
</reference>
<dbReference type="InterPro" id="IPR001867">
    <property type="entry name" value="OmpR/PhoB-type_DNA-bd"/>
</dbReference>
<evidence type="ECO:0000313" key="9">
    <source>
        <dbReference type="Proteomes" id="UP000820669"/>
    </source>
</evidence>
<evidence type="ECO:0000256" key="3">
    <source>
        <dbReference type="ARBA" id="ARBA00023163"/>
    </source>
</evidence>
<dbReference type="InterPro" id="IPR016032">
    <property type="entry name" value="Sig_transdc_resp-reg_C-effctor"/>
</dbReference>
<organism evidence="8 9">
    <name type="scientific">Pseudonocardia acidicola</name>
    <dbReference type="NCBI Taxonomy" id="2724939"/>
    <lineage>
        <taxon>Bacteria</taxon>
        <taxon>Bacillati</taxon>
        <taxon>Actinomycetota</taxon>
        <taxon>Actinomycetes</taxon>
        <taxon>Pseudonocardiales</taxon>
        <taxon>Pseudonocardiaceae</taxon>
        <taxon>Pseudonocardia</taxon>
    </lineage>
</organism>
<dbReference type="SUPFAM" id="SSF46894">
    <property type="entry name" value="C-terminal effector domain of the bipartite response regulators"/>
    <property type="match status" value="1"/>
</dbReference>
<dbReference type="Pfam" id="PF00072">
    <property type="entry name" value="Response_reg"/>
    <property type="match status" value="1"/>
</dbReference>
<feature type="domain" description="Response regulatory" evidence="6">
    <location>
        <begin position="16"/>
        <end position="130"/>
    </location>
</feature>
<proteinExistence type="predicted"/>
<dbReference type="PANTHER" id="PTHR48111">
    <property type="entry name" value="REGULATOR OF RPOS"/>
    <property type="match status" value="1"/>
</dbReference>
<dbReference type="Gene3D" id="6.10.250.690">
    <property type="match status" value="1"/>
</dbReference>
<accession>A0ABX1SAP4</accession>
<keyword evidence="4" id="KW-0597">Phosphoprotein</keyword>
<keyword evidence="9" id="KW-1185">Reference proteome</keyword>
<sequence>MAAVDPIAPRIAARARLLLVEDDPQLRGMLTELFTDEDYEVDEAADGQRGLHLGLTRRYDVIVLDRGLPAIEGLDLMTRWRRHGIATPVLVLSALGNPADRVAGLDAGAEDYLAKPFDIDELLARLRALRRRHLDTARVLPIGTARLDLDTREVHPGPDHPDLPGPVRLSERECALLAALAGRPGQVFSRDDLLATVFSEAESPIVVDTYVHYLRRKLGRGVVDTVRGRGYRLGRGPRP</sequence>
<evidence type="ECO:0000256" key="2">
    <source>
        <dbReference type="ARBA" id="ARBA00023125"/>
    </source>
</evidence>
<dbReference type="SMART" id="SM00862">
    <property type="entry name" value="Trans_reg_C"/>
    <property type="match status" value="1"/>
</dbReference>